<evidence type="ECO:0000313" key="2">
    <source>
        <dbReference type="EMBL" id="TFD33932.1"/>
    </source>
</evidence>
<proteinExistence type="predicted"/>
<feature type="region of interest" description="Disordered" evidence="1">
    <location>
        <begin position="1"/>
        <end position="75"/>
    </location>
</feature>
<feature type="compositionally biased region" description="Low complexity" evidence="1">
    <location>
        <begin position="27"/>
        <end position="37"/>
    </location>
</feature>
<evidence type="ECO:0000313" key="3">
    <source>
        <dbReference type="Proteomes" id="UP000297472"/>
    </source>
</evidence>
<name>A0A4Y8JYX8_9MICO</name>
<sequence>MRFDSPASAPESWSESESGSGSGSGSGSRSESGQWSSAMVHNSCNSSPGQETGPESRGSPATPVQIAGVMHTTGG</sequence>
<keyword evidence="3" id="KW-1185">Reference proteome</keyword>
<gene>
    <name evidence="2" type="ORF">E3T49_01005</name>
</gene>
<comment type="caution">
    <text evidence="2">The sequence shown here is derived from an EMBL/GenBank/DDBJ whole genome shotgun (WGS) entry which is preliminary data.</text>
</comment>
<evidence type="ECO:0000256" key="1">
    <source>
        <dbReference type="SAM" id="MobiDB-lite"/>
    </source>
</evidence>
<feature type="compositionally biased region" description="Low complexity" evidence="1">
    <location>
        <begin position="1"/>
        <end position="19"/>
    </location>
</feature>
<dbReference type="EMBL" id="SOHA01000002">
    <property type="protein sequence ID" value="TFD33932.1"/>
    <property type="molecule type" value="Genomic_DNA"/>
</dbReference>
<reference evidence="2 3" key="1">
    <citation type="submission" date="2019-03" db="EMBL/GenBank/DDBJ databases">
        <title>Genomics of glacier-inhabiting Cryobacterium strains.</title>
        <authorList>
            <person name="Liu Q."/>
            <person name="Xin Y.-H."/>
        </authorList>
    </citation>
    <scope>NUCLEOTIDE SEQUENCE [LARGE SCALE GENOMIC DNA]</scope>
    <source>
        <strain evidence="2 3">TMT1-51</strain>
    </source>
</reference>
<dbReference type="AlphaFoldDB" id="A0A4Y8JYX8"/>
<accession>A0A4Y8JYX8</accession>
<organism evidence="2 3">
    <name type="scientific">Cryobacterium cryoconiti</name>
    <dbReference type="NCBI Taxonomy" id="1259239"/>
    <lineage>
        <taxon>Bacteria</taxon>
        <taxon>Bacillati</taxon>
        <taxon>Actinomycetota</taxon>
        <taxon>Actinomycetes</taxon>
        <taxon>Micrococcales</taxon>
        <taxon>Microbacteriaceae</taxon>
        <taxon>Cryobacterium</taxon>
    </lineage>
</organism>
<feature type="compositionally biased region" description="Polar residues" evidence="1">
    <location>
        <begin position="39"/>
        <end position="50"/>
    </location>
</feature>
<dbReference type="Proteomes" id="UP000297472">
    <property type="component" value="Unassembled WGS sequence"/>
</dbReference>
<protein>
    <submittedName>
        <fullName evidence="2">Uncharacterized protein</fullName>
    </submittedName>
</protein>